<evidence type="ECO:0000256" key="4">
    <source>
        <dbReference type="ARBA" id="ARBA00023136"/>
    </source>
</evidence>
<evidence type="ECO:0000256" key="11">
    <source>
        <dbReference type="SAM" id="Phobius"/>
    </source>
</evidence>
<dbReference type="GO" id="GO:0009055">
    <property type="term" value="F:electron transfer activity"/>
    <property type="evidence" value="ECO:0007669"/>
    <property type="project" value="InterPro"/>
</dbReference>
<dbReference type="Proteomes" id="UP000283530">
    <property type="component" value="Unassembled WGS sequence"/>
</dbReference>
<feature type="region of interest" description="Disordered" evidence="10">
    <location>
        <begin position="148"/>
        <end position="179"/>
    </location>
</feature>
<evidence type="ECO:0000256" key="9">
    <source>
        <dbReference type="ARBA" id="ARBA00037868"/>
    </source>
</evidence>
<keyword evidence="14" id="KW-1185">Reference proteome</keyword>
<dbReference type="GO" id="GO:0012505">
    <property type="term" value="C:endomembrane system"/>
    <property type="evidence" value="ECO:0007669"/>
    <property type="project" value="UniProtKB-SubCell"/>
</dbReference>
<keyword evidence="7" id="KW-0449">Lipoprotein</keyword>
<protein>
    <submittedName>
        <fullName evidence="13">Mavicyanin-like protein</fullName>
    </submittedName>
</protein>
<feature type="transmembrane region" description="Helical" evidence="11">
    <location>
        <begin position="15"/>
        <end position="33"/>
    </location>
</feature>
<evidence type="ECO:0000313" key="14">
    <source>
        <dbReference type="Proteomes" id="UP000283530"/>
    </source>
</evidence>
<comment type="subcellular location">
    <subcellularLocation>
        <location evidence="9">Endomembrane system</location>
        <topology evidence="9">Lipid-anchor</topology>
    </subcellularLocation>
    <subcellularLocation>
        <location evidence="1">Membrane</location>
        <topology evidence="1">Lipid-anchor</topology>
        <topology evidence="1">GPI-anchor</topology>
    </subcellularLocation>
</comment>
<evidence type="ECO:0000256" key="6">
    <source>
        <dbReference type="ARBA" id="ARBA00023180"/>
    </source>
</evidence>
<accession>A0A443PTN7</accession>
<dbReference type="InterPro" id="IPR039391">
    <property type="entry name" value="Phytocyanin-like"/>
</dbReference>
<evidence type="ECO:0000256" key="7">
    <source>
        <dbReference type="ARBA" id="ARBA00023288"/>
    </source>
</evidence>
<dbReference type="OrthoDB" id="959565at2759"/>
<evidence type="ECO:0000256" key="3">
    <source>
        <dbReference type="ARBA" id="ARBA00022729"/>
    </source>
</evidence>
<dbReference type="CDD" id="cd11019">
    <property type="entry name" value="OsENODL1_like"/>
    <property type="match status" value="1"/>
</dbReference>
<feature type="compositionally biased region" description="Gly residues" evidence="10">
    <location>
        <begin position="154"/>
        <end position="167"/>
    </location>
</feature>
<feature type="transmembrane region" description="Helical" evidence="11">
    <location>
        <begin position="185"/>
        <end position="205"/>
    </location>
</feature>
<evidence type="ECO:0000256" key="10">
    <source>
        <dbReference type="SAM" id="MobiDB-lite"/>
    </source>
</evidence>
<feature type="domain" description="Phytocyanin" evidence="12">
    <location>
        <begin position="38"/>
        <end position="140"/>
    </location>
</feature>
<keyword evidence="11" id="KW-0812">Transmembrane</keyword>
<evidence type="ECO:0000256" key="8">
    <source>
        <dbReference type="ARBA" id="ARBA00035011"/>
    </source>
</evidence>
<evidence type="ECO:0000259" key="12">
    <source>
        <dbReference type="PROSITE" id="PS51485"/>
    </source>
</evidence>
<dbReference type="PANTHER" id="PTHR33021">
    <property type="entry name" value="BLUE COPPER PROTEIN"/>
    <property type="match status" value="1"/>
</dbReference>
<evidence type="ECO:0000313" key="13">
    <source>
        <dbReference type="EMBL" id="RWR94103.1"/>
    </source>
</evidence>
<dbReference type="Pfam" id="PF02298">
    <property type="entry name" value="Cu_bind_like"/>
    <property type="match status" value="1"/>
</dbReference>
<keyword evidence="4 11" id="KW-0472">Membrane</keyword>
<dbReference type="InterPro" id="IPR041846">
    <property type="entry name" value="ENL_dom"/>
</dbReference>
<dbReference type="EMBL" id="QPKB01000010">
    <property type="protein sequence ID" value="RWR94103.1"/>
    <property type="molecule type" value="Genomic_DNA"/>
</dbReference>
<dbReference type="GO" id="GO:0005886">
    <property type="term" value="C:plasma membrane"/>
    <property type="evidence" value="ECO:0007669"/>
    <property type="project" value="TreeGrafter"/>
</dbReference>
<keyword evidence="2" id="KW-0336">GPI-anchor</keyword>
<dbReference type="FunFam" id="2.60.40.420:FF:000010">
    <property type="entry name" value="Early nodulin-like protein 1"/>
    <property type="match status" value="1"/>
</dbReference>
<dbReference type="AlphaFoldDB" id="A0A443PTN7"/>
<evidence type="ECO:0000256" key="1">
    <source>
        <dbReference type="ARBA" id="ARBA00004589"/>
    </source>
</evidence>
<comment type="caution">
    <text evidence="13">The sequence shown here is derived from an EMBL/GenBank/DDBJ whole genome shotgun (WGS) entry which is preliminary data.</text>
</comment>
<dbReference type="PANTHER" id="PTHR33021:SF14">
    <property type="entry name" value="OS01G0272700 PROTEIN"/>
    <property type="match status" value="1"/>
</dbReference>
<keyword evidence="3" id="KW-0732">Signal</keyword>
<keyword evidence="6" id="KW-0325">Glycoprotein</keyword>
<keyword evidence="5" id="KW-1015">Disulfide bond</keyword>
<dbReference type="InterPro" id="IPR003245">
    <property type="entry name" value="Phytocyanin_dom"/>
</dbReference>
<dbReference type="Gene3D" id="2.60.40.420">
    <property type="entry name" value="Cupredoxins - blue copper proteins"/>
    <property type="match status" value="1"/>
</dbReference>
<name>A0A443PTN7_9MAGN</name>
<gene>
    <name evidence="13" type="ORF">CKAN_02338300</name>
</gene>
<organism evidence="13 14">
    <name type="scientific">Cinnamomum micranthum f. kanehirae</name>
    <dbReference type="NCBI Taxonomy" id="337451"/>
    <lineage>
        <taxon>Eukaryota</taxon>
        <taxon>Viridiplantae</taxon>
        <taxon>Streptophyta</taxon>
        <taxon>Embryophyta</taxon>
        <taxon>Tracheophyta</taxon>
        <taxon>Spermatophyta</taxon>
        <taxon>Magnoliopsida</taxon>
        <taxon>Magnoliidae</taxon>
        <taxon>Laurales</taxon>
        <taxon>Lauraceae</taxon>
        <taxon>Cinnamomum</taxon>
    </lineage>
</organism>
<evidence type="ECO:0000256" key="5">
    <source>
        <dbReference type="ARBA" id="ARBA00023157"/>
    </source>
</evidence>
<reference evidence="13 14" key="1">
    <citation type="journal article" date="2019" name="Nat. Plants">
        <title>Stout camphor tree genome fills gaps in understanding of flowering plant genome evolution.</title>
        <authorList>
            <person name="Chaw S.M."/>
            <person name="Liu Y.C."/>
            <person name="Wu Y.W."/>
            <person name="Wang H.Y."/>
            <person name="Lin C.I."/>
            <person name="Wu C.S."/>
            <person name="Ke H.M."/>
            <person name="Chang L.Y."/>
            <person name="Hsu C.Y."/>
            <person name="Yang H.T."/>
            <person name="Sudianto E."/>
            <person name="Hsu M.H."/>
            <person name="Wu K.P."/>
            <person name="Wang L.N."/>
            <person name="Leebens-Mack J.H."/>
            <person name="Tsai I.J."/>
        </authorList>
    </citation>
    <scope>NUCLEOTIDE SEQUENCE [LARGE SCALE GENOMIC DNA]</scope>
    <source>
        <strain evidence="14">cv. Chaw 1501</strain>
        <tissue evidence="13">Young leaves</tissue>
    </source>
</reference>
<dbReference type="InterPro" id="IPR008972">
    <property type="entry name" value="Cupredoxin"/>
</dbReference>
<comment type="similarity">
    <text evidence="8">Belongs to the early nodulin-like (ENODL) family.</text>
</comment>
<proteinExistence type="inferred from homology"/>
<keyword evidence="11" id="KW-1133">Transmembrane helix</keyword>
<dbReference type="SUPFAM" id="SSF49503">
    <property type="entry name" value="Cupredoxins"/>
    <property type="match status" value="1"/>
</dbReference>
<dbReference type="PROSITE" id="PS51485">
    <property type="entry name" value="PHYTOCYANIN"/>
    <property type="match status" value="1"/>
</dbReference>
<sequence length="206" mass="21881">MCDYSTTTTSSMATLYNYFLFFSSLCWISIATISESAHEFQVGGPAGWTQPTGKENETYNQWAAKHRFHVGDSLYFKYMNDSVLVVDEDDYNRCGSTKPIAKYEDGKTVIELDRYGFFFFISGVGGHCKSGQKLIVWVMAHHPISQVPASAPSAGGGGSGSGSGSGPGEPPSSSSSSSSSSAIKVTVAAASLVAAVGVMMVISFFL</sequence>
<dbReference type="GO" id="GO:0098552">
    <property type="term" value="C:side of membrane"/>
    <property type="evidence" value="ECO:0007669"/>
    <property type="project" value="UniProtKB-KW"/>
</dbReference>
<dbReference type="STRING" id="337451.A0A443PTN7"/>
<evidence type="ECO:0000256" key="2">
    <source>
        <dbReference type="ARBA" id="ARBA00022622"/>
    </source>
</evidence>